<keyword evidence="2" id="KW-0472">Membrane</keyword>
<keyword evidence="4" id="KW-1185">Reference proteome</keyword>
<reference evidence="3" key="1">
    <citation type="journal article" date="2020" name="Stud. Mycol.">
        <title>101 Dothideomycetes genomes: a test case for predicting lifestyles and emergence of pathogens.</title>
        <authorList>
            <person name="Haridas S."/>
            <person name="Albert R."/>
            <person name="Binder M."/>
            <person name="Bloem J."/>
            <person name="Labutti K."/>
            <person name="Salamov A."/>
            <person name="Andreopoulos B."/>
            <person name="Baker S."/>
            <person name="Barry K."/>
            <person name="Bills G."/>
            <person name="Bluhm B."/>
            <person name="Cannon C."/>
            <person name="Castanera R."/>
            <person name="Culley D."/>
            <person name="Daum C."/>
            <person name="Ezra D."/>
            <person name="Gonzalez J."/>
            <person name="Henrissat B."/>
            <person name="Kuo A."/>
            <person name="Liang C."/>
            <person name="Lipzen A."/>
            <person name="Lutzoni F."/>
            <person name="Magnuson J."/>
            <person name="Mondo S."/>
            <person name="Nolan M."/>
            <person name="Ohm R."/>
            <person name="Pangilinan J."/>
            <person name="Park H.-J."/>
            <person name="Ramirez L."/>
            <person name="Alfaro M."/>
            <person name="Sun H."/>
            <person name="Tritt A."/>
            <person name="Yoshinaga Y."/>
            <person name="Zwiers L.-H."/>
            <person name="Turgeon B."/>
            <person name="Goodwin S."/>
            <person name="Spatafora J."/>
            <person name="Crous P."/>
            <person name="Grigoriev I."/>
        </authorList>
    </citation>
    <scope>NUCLEOTIDE SEQUENCE</scope>
    <source>
        <strain evidence="3">CBS 480.64</strain>
    </source>
</reference>
<dbReference type="AlphaFoldDB" id="A0A6A7BT74"/>
<proteinExistence type="predicted"/>
<name>A0A6A7BT74_9PEZI</name>
<evidence type="ECO:0000256" key="2">
    <source>
        <dbReference type="SAM" id="Phobius"/>
    </source>
</evidence>
<feature type="transmembrane region" description="Helical" evidence="2">
    <location>
        <begin position="78"/>
        <end position="101"/>
    </location>
</feature>
<sequence>MGLFKGGFLRILETLLYTLAFCCSAIILGIYSYFLSVLADRKGKIQTWKKVVEGLSGAATLYLLFAVVLTCALGGMPFFAFIAIILDILFFIAMIVMAVLLRHGAGSCKGQVNTPLGNGQANSNTGGWGGRDGKGGFGTGGNNNLTYSVKLGTACRLNKAAFAVSLIGALLFFLAAVLQIALVRQHKKHKRYGPSPANNYTSGPGKRHGLFGKKKKATHDAELGTAGTAGAVGAGTGAGLAAPAHEMRPSADTAYTGTTMAPNNGATYDKPAGHGLFHHGAEQQAPVNNSVAEPAMGTHGGYYTQPQGTGVNPYGYEAAQPATHTGNPITNAIHRVV</sequence>
<feature type="transmembrane region" description="Helical" evidence="2">
    <location>
        <begin position="15"/>
        <end position="39"/>
    </location>
</feature>
<evidence type="ECO:0000313" key="4">
    <source>
        <dbReference type="Proteomes" id="UP000799421"/>
    </source>
</evidence>
<evidence type="ECO:0000256" key="1">
    <source>
        <dbReference type="SAM" id="MobiDB-lite"/>
    </source>
</evidence>
<gene>
    <name evidence="3" type="ORF">K470DRAFT_221939</name>
</gene>
<protein>
    <recommendedName>
        <fullName evidence="5">MARVEL domain-containing protein</fullName>
    </recommendedName>
</protein>
<feature type="compositionally biased region" description="Polar residues" evidence="1">
    <location>
        <begin position="253"/>
        <end position="266"/>
    </location>
</feature>
<organism evidence="3 4">
    <name type="scientific">Piedraia hortae CBS 480.64</name>
    <dbReference type="NCBI Taxonomy" id="1314780"/>
    <lineage>
        <taxon>Eukaryota</taxon>
        <taxon>Fungi</taxon>
        <taxon>Dikarya</taxon>
        <taxon>Ascomycota</taxon>
        <taxon>Pezizomycotina</taxon>
        <taxon>Dothideomycetes</taxon>
        <taxon>Dothideomycetidae</taxon>
        <taxon>Capnodiales</taxon>
        <taxon>Piedraiaceae</taxon>
        <taxon>Piedraia</taxon>
    </lineage>
</organism>
<evidence type="ECO:0000313" key="3">
    <source>
        <dbReference type="EMBL" id="KAF2858137.1"/>
    </source>
</evidence>
<feature type="region of interest" description="Disordered" evidence="1">
    <location>
        <begin position="189"/>
        <end position="217"/>
    </location>
</feature>
<dbReference type="EMBL" id="MU006017">
    <property type="protein sequence ID" value="KAF2858137.1"/>
    <property type="molecule type" value="Genomic_DNA"/>
</dbReference>
<evidence type="ECO:0008006" key="5">
    <source>
        <dbReference type="Google" id="ProtNLM"/>
    </source>
</evidence>
<dbReference type="Proteomes" id="UP000799421">
    <property type="component" value="Unassembled WGS sequence"/>
</dbReference>
<feature type="compositionally biased region" description="Basic residues" evidence="1">
    <location>
        <begin position="205"/>
        <end position="217"/>
    </location>
</feature>
<dbReference type="OrthoDB" id="5342507at2759"/>
<feature type="transmembrane region" description="Helical" evidence="2">
    <location>
        <begin position="160"/>
        <end position="182"/>
    </location>
</feature>
<keyword evidence="2" id="KW-1133">Transmembrane helix</keyword>
<feature type="transmembrane region" description="Helical" evidence="2">
    <location>
        <begin position="51"/>
        <end position="72"/>
    </location>
</feature>
<feature type="region of interest" description="Disordered" evidence="1">
    <location>
        <begin position="240"/>
        <end position="277"/>
    </location>
</feature>
<accession>A0A6A7BT74</accession>
<keyword evidence="2" id="KW-0812">Transmembrane</keyword>